<sequence>MQNSGKYRVRPICGQQRSYFRRMCTPQITFRIKTDSPYTPPFKLSAASMSYARTDARGLTTGSNRSLRSLGREKARPLTKRYVAGARYG</sequence>
<organism evidence="1 2">
    <name type="scientific">Ectopseudomonas oleovorans</name>
    <name type="common">Pseudomonas oleovorans</name>
    <dbReference type="NCBI Taxonomy" id="301"/>
    <lineage>
        <taxon>Bacteria</taxon>
        <taxon>Pseudomonadati</taxon>
        <taxon>Pseudomonadota</taxon>
        <taxon>Gammaproteobacteria</taxon>
        <taxon>Pseudomonadales</taxon>
        <taxon>Pseudomonadaceae</taxon>
        <taxon>Ectopseudomonas</taxon>
    </lineage>
</organism>
<name>A0A397ND84_ECTOL</name>
<accession>A0A397ND84</accession>
<protein>
    <submittedName>
        <fullName evidence="1">Uncharacterized protein</fullName>
    </submittedName>
</protein>
<dbReference type="Proteomes" id="UP000265836">
    <property type="component" value="Unassembled WGS sequence"/>
</dbReference>
<dbReference type="AlphaFoldDB" id="A0A397ND84"/>
<proteinExistence type="predicted"/>
<reference evidence="1 2" key="1">
    <citation type="submission" date="2018-08" db="EMBL/GenBank/DDBJ databases">
        <title>Genome sequencing of rice bacterial endophytes.</title>
        <authorList>
            <person name="Venturi V."/>
        </authorList>
    </citation>
    <scope>NUCLEOTIDE SEQUENCE [LARGE SCALE GENOMIC DNA]</scope>
    <source>
        <strain evidence="1 2">E1205</strain>
    </source>
</reference>
<dbReference type="EMBL" id="QXDA01000003">
    <property type="protein sequence ID" value="RIA31614.1"/>
    <property type="molecule type" value="Genomic_DNA"/>
</dbReference>
<evidence type="ECO:0000313" key="2">
    <source>
        <dbReference type="Proteomes" id="UP000265836"/>
    </source>
</evidence>
<comment type="caution">
    <text evidence="1">The sequence shown here is derived from an EMBL/GenBank/DDBJ whole genome shotgun (WGS) entry which is preliminary data.</text>
</comment>
<evidence type="ECO:0000313" key="1">
    <source>
        <dbReference type="EMBL" id="RIA31614.1"/>
    </source>
</evidence>
<gene>
    <name evidence="1" type="ORF">DFO61_2338</name>
</gene>